<dbReference type="InterPro" id="IPR013087">
    <property type="entry name" value="Znf_C2H2_type"/>
</dbReference>
<keyword evidence="1" id="KW-0479">Metal-binding</keyword>
<reference evidence="4 5" key="1">
    <citation type="submission" date="2023-01" db="EMBL/GenBank/DDBJ databases">
        <authorList>
            <person name="Kreplak J."/>
        </authorList>
    </citation>
    <scope>NUCLEOTIDE SEQUENCE [LARGE SCALE GENOMIC DNA]</scope>
</reference>
<sequence length="171" mass="19983">MEEKQKKFVYAVRNKRDLSCSETGADGNTSYGLRENPRKTMRFVHSNQHQHRERRHDDAAANADMEHEMIRFCKECGKGFPSLKALCGHMASHSEKEKKINRFDQVMEDSQSDDDTDDDAATTMNLRKSKRRIRFKSLTLSNQINLLLVLLMVLHLCQRWNKNNNKRLLCV</sequence>
<keyword evidence="2" id="KW-1133">Transmembrane helix</keyword>
<dbReference type="PANTHER" id="PTHR46869:SF1">
    <property type="entry name" value="C2H2-LIKE ZINC FINGER PROTEIN"/>
    <property type="match status" value="1"/>
</dbReference>
<feature type="transmembrane region" description="Helical" evidence="2">
    <location>
        <begin position="137"/>
        <end position="156"/>
    </location>
</feature>
<dbReference type="Proteomes" id="UP001157006">
    <property type="component" value="Chromosome 6"/>
</dbReference>
<dbReference type="GO" id="GO:0008270">
    <property type="term" value="F:zinc ion binding"/>
    <property type="evidence" value="ECO:0007669"/>
    <property type="project" value="UniProtKB-KW"/>
</dbReference>
<keyword evidence="2" id="KW-0812">Transmembrane</keyword>
<dbReference type="PROSITE" id="PS50157">
    <property type="entry name" value="ZINC_FINGER_C2H2_2"/>
    <property type="match status" value="1"/>
</dbReference>
<dbReference type="InterPro" id="IPR036236">
    <property type="entry name" value="Znf_C2H2_sf"/>
</dbReference>
<evidence type="ECO:0000256" key="1">
    <source>
        <dbReference type="PROSITE-ProRule" id="PRU00042"/>
    </source>
</evidence>
<evidence type="ECO:0000259" key="3">
    <source>
        <dbReference type="PROSITE" id="PS50157"/>
    </source>
</evidence>
<organism evidence="4 5">
    <name type="scientific">Vicia faba</name>
    <name type="common">Broad bean</name>
    <name type="synonym">Faba vulgaris</name>
    <dbReference type="NCBI Taxonomy" id="3906"/>
    <lineage>
        <taxon>Eukaryota</taxon>
        <taxon>Viridiplantae</taxon>
        <taxon>Streptophyta</taxon>
        <taxon>Embryophyta</taxon>
        <taxon>Tracheophyta</taxon>
        <taxon>Spermatophyta</taxon>
        <taxon>Magnoliopsida</taxon>
        <taxon>eudicotyledons</taxon>
        <taxon>Gunneridae</taxon>
        <taxon>Pentapetalae</taxon>
        <taxon>rosids</taxon>
        <taxon>fabids</taxon>
        <taxon>Fabales</taxon>
        <taxon>Fabaceae</taxon>
        <taxon>Papilionoideae</taxon>
        <taxon>50 kb inversion clade</taxon>
        <taxon>NPAAA clade</taxon>
        <taxon>Hologalegina</taxon>
        <taxon>IRL clade</taxon>
        <taxon>Fabeae</taxon>
        <taxon>Vicia</taxon>
    </lineage>
</organism>
<evidence type="ECO:0000256" key="2">
    <source>
        <dbReference type="SAM" id="Phobius"/>
    </source>
</evidence>
<feature type="domain" description="C2H2-type" evidence="3">
    <location>
        <begin position="71"/>
        <end position="98"/>
    </location>
</feature>
<protein>
    <recommendedName>
        <fullName evidence="3">C2H2-type domain-containing protein</fullName>
    </recommendedName>
</protein>
<name>A0AAV1B4I8_VICFA</name>
<dbReference type="AlphaFoldDB" id="A0AAV1B4I8"/>
<gene>
    <name evidence="4" type="ORF">VFH_VI084800</name>
</gene>
<dbReference type="PROSITE" id="PS00028">
    <property type="entry name" value="ZINC_FINGER_C2H2_1"/>
    <property type="match status" value="1"/>
</dbReference>
<proteinExistence type="predicted"/>
<dbReference type="SUPFAM" id="SSF57667">
    <property type="entry name" value="beta-beta-alpha zinc fingers"/>
    <property type="match status" value="1"/>
</dbReference>
<keyword evidence="1" id="KW-0862">Zinc</keyword>
<dbReference type="Gene3D" id="3.30.160.60">
    <property type="entry name" value="Classic Zinc Finger"/>
    <property type="match status" value="1"/>
</dbReference>
<keyword evidence="2" id="KW-0472">Membrane</keyword>
<keyword evidence="1" id="KW-0863">Zinc-finger</keyword>
<dbReference type="Pfam" id="PF13912">
    <property type="entry name" value="zf-C2H2_6"/>
    <property type="match status" value="1"/>
</dbReference>
<evidence type="ECO:0000313" key="4">
    <source>
        <dbReference type="EMBL" id="CAI8617609.1"/>
    </source>
</evidence>
<dbReference type="PANTHER" id="PTHR46869">
    <property type="entry name" value="C2H2-LIKE ZINC FINGER PROTEIN"/>
    <property type="match status" value="1"/>
</dbReference>
<evidence type="ECO:0000313" key="5">
    <source>
        <dbReference type="Proteomes" id="UP001157006"/>
    </source>
</evidence>
<accession>A0AAV1B4I8</accession>
<dbReference type="EMBL" id="OX451741">
    <property type="protein sequence ID" value="CAI8617609.1"/>
    <property type="molecule type" value="Genomic_DNA"/>
</dbReference>
<keyword evidence="5" id="KW-1185">Reference proteome</keyword>